<protein>
    <submittedName>
        <fullName evidence="2">Uncharacterized protein</fullName>
    </submittedName>
</protein>
<dbReference type="OrthoDB" id="3219467at2759"/>
<proteinExistence type="predicted"/>
<reference evidence="2 3" key="1">
    <citation type="journal article" date="2010" name="Nature">
        <title>Comparative genomics reveals mobile pathogenicity chromosomes in Fusarium.</title>
        <authorList>
            <person name="Ma L.J."/>
            <person name="van der Does H.C."/>
            <person name="Borkovich K.A."/>
            <person name="Coleman J.J."/>
            <person name="Daboussi M.J."/>
            <person name="Di Pietro A."/>
            <person name="Dufresne M."/>
            <person name="Freitag M."/>
            <person name="Grabherr M."/>
            <person name="Henrissat B."/>
            <person name="Houterman P.M."/>
            <person name="Kang S."/>
            <person name="Shim W.B."/>
            <person name="Woloshuk C."/>
            <person name="Xie X."/>
            <person name="Xu J.R."/>
            <person name="Antoniw J."/>
            <person name="Baker S.E."/>
            <person name="Bluhm B.H."/>
            <person name="Breakspear A."/>
            <person name="Brown D.W."/>
            <person name="Butchko R.A."/>
            <person name="Chapman S."/>
            <person name="Coulson R."/>
            <person name="Coutinho P.M."/>
            <person name="Danchin E.G."/>
            <person name="Diener A."/>
            <person name="Gale L.R."/>
            <person name="Gardiner D.M."/>
            <person name="Goff S."/>
            <person name="Hammond-Kosack K.E."/>
            <person name="Hilburn K."/>
            <person name="Hua-Van A."/>
            <person name="Jonkers W."/>
            <person name="Kazan K."/>
            <person name="Kodira C.D."/>
            <person name="Koehrsen M."/>
            <person name="Kumar L."/>
            <person name="Lee Y.H."/>
            <person name="Li L."/>
            <person name="Manners J.M."/>
            <person name="Miranda-Saavedra D."/>
            <person name="Mukherjee M."/>
            <person name="Park G."/>
            <person name="Park J."/>
            <person name="Park S.Y."/>
            <person name="Proctor R.H."/>
            <person name="Regev A."/>
            <person name="Ruiz-Roldan M.C."/>
            <person name="Sain D."/>
            <person name="Sakthikumar S."/>
            <person name="Sykes S."/>
            <person name="Schwartz D.C."/>
            <person name="Turgeon B.G."/>
            <person name="Wapinski I."/>
            <person name="Yoder O."/>
            <person name="Young S."/>
            <person name="Zeng Q."/>
            <person name="Zhou S."/>
            <person name="Galagan J."/>
            <person name="Cuomo C.A."/>
            <person name="Kistler H.C."/>
            <person name="Rep M."/>
        </authorList>
    </citation>
    <scope>NUCLEOTIDE SEQUENCE [LARGE SCALE GENOMIC DNA]</scope>
    <source>
        <strain evidence="3">M3125 / FGSC 7600</strain>
    </source>
</reference>
<feature type="region of interest" description="Disordered" evidence="1">
    <location>
        <begin position="48"/>
        <end position="68"/>
    </location>
</feature>
<sequence length="157" mass="17102">MSADQKLGEGTFKVQGQISRDGNFLEAEVGELTLNDIKKIHAHISGRKLHEKEAKKSDDEKKADEKKTAGALELNGKVTFNKHSSAVGSLAFMSDRVTVQGAILNVKVPDTEIVIEKAGLEIFFGFKSKKIEEKLDEKSDDGNNPTGENKTEASGKD</sequence>
<dbReference type="AlphaFoldDB" id="W7N1U0"/>
<gene>
    <name evidence="2" type="ORF">FVEG_12408</name>
</gene>
<dbReference type="EMBL" id="CM000581">
    <property type="protein sequence ID" value="EWG54115.1"/>
    <property type="molecule type" value="Genomic_DNA"/>
</dbReference>
<name>W7N1U0_GIBM7</name>
<evidence type="ECO:0000313" key="3">
    <source>
        <dbReference type="Proteomes" id="UP000009096"/>
    </source>
</evidence>
<dbReference type="GeneID" id="30069855"/>
<dbReference type="KEGG" id="fvr:FVEG_12408"/>
<accession>W7N1U0</accession>
<keyword evidence="3" id="KW-1185">Reference proteome</keyword>
<evidence type="ECO:0000313" key="2">
    <source>
        <dbReference type="EMBL" id="EWG54115.1"/>
    </source>
</evidence>
<dbReference type="Proteomes" id="UP000009096">
    <property type="component" value="Chromosome 4"/>
</dbReference>
<evidence type="ECO:0000256" key="1">
    <source>
        <dbReference type="SAM" id="MobiDB-lite"/>
    </source>
</evidence>
<organism evidence="2 3">
    <name type="scientific">Gibberella moniliformis (strain M3125 / FGSC 7600)</name>
    <name type="common">Maize ear and stalk rot fungus</name>
    <name type="synonym">Fusarium verticillioides</name>
    <dbReference type="NCBI Taxonomy" id="334819"/>
    <lineage>
        <taxon>Eukaryota</taxon>
        <taxon>Fungi</taxon>
        <taxon>Dikarya</taxon>
        <taxon>Ascomycota</taxon>
        <taxon>Pezizomycotina</taxon>
        <taxon>Sordariomycetes</taxon>
        <taxon>Hypocreomycetidae</taxon>
        <taxon>Hypocreales</taxon>
        <taxon>Nectriaceae</taxon>
        <taxon>Fusarium</taxon>
        <taxon>Fusarium fujikuroi species complex</taxon>
    </lineage>
</organism>
<dbReference type="VEuPathDB" id="FungiDB:FVEG_12408"/>
<dbReference type="RefSeq" id="XP_018760306.1">
    <property type="nucleotide sequence ID" value="XM_018901755.1"/>
</dbReference>
<dbReference type="EMBL" id="DS022260">
    <property type="protein sequence ID" value="EWG54115.1"/>
    <property type="molecule type" value="Genomic_DNA"/>
</dbReference>
<feature type="region of interest" description="Disordered" evidence="1">
    <location>
        <begin position="134"/>
        <end position="157"/>
    </location>
</feature>